<evidence type="ECO:0000256" key="1">
    <source>
        <dbReference type="SAM" id="MobiDB-lite"/>
    </source>
</evidence>
<dbReference type="Proteomes" id="UP001152747">
    <property type="component" value="Unassembled WGS sequence"/>
</dbReference>
<proteinExistence type="predicted"/>
<comment type="caution">
    <text evidence="2">The sequence shown here is derived from an EMBL/GenBank/DDBJ whole genome shotgun (WGS) entry which is preliminary data.</text>
</comment>
<name>A0A9P1J5T3_9PELO</name>
<dbReference type="AlphaFoldDB" id="A0A9P1J5T3"/>
<sequence>MVTSTNDSIQEEGKDEKKKKKKKPESIMNVNQAGCSSQVQDEHIDVVGDVEVRNENMPARTFKFSNQHGEEEVTPGLVCNARVIYIENDLSLWITVINEEEEPRSVSLEDWNSVFRNAKCQEMIIESDQEIPAVFMEEILCCETIMRTEFFGGPIHQDSLDRLSAFVSNDIRITVDSWDPKLTGLSKVSRIGIHYINFMDDIIESMKSVPTIAIDLHWSHFVHSVHRLAQLIGKTQHLPYWHIRFNSIPSLTQIDLVNEYLEEVTNIIYGDQVMIRFLIDPDELHTTLMILPVDTNSNNNNDIYA</sequence>
<evidence type="ECO:0000313" key="2">
    <source>
        <dbReference type="EMBL" id="CAI5455474.1"/>
    </source>
</evidence>
<dbReference type="EMBL" id="CANHGI010000006">
    <property type="protein sequence ID" value="CAI5455474.1"/>
    <property type="molecule type" value="Genomic_DNA"/>
</dbReference>
<protein>
    <submittedName>
        <fullName evidence="2">Uncharacterized protein</fullName>
    </submittedName>
</protein>
<gene>
    <name evidence="2" type="ORF">CAMP_LOCUS18111</name>
</gene>
<evidence type="ECO:0000313" key="3">
    <source>
        <dbReference type="Proteomes" id="UP001152747"/>
    </source>
</evidence>
<accession>A0A9P1J5T3</accession>
<feature type="region of interest" description="Disordered" evidence="1">
    <location>
        <begin position="1"/>
        <end position="33"/>
    </location>
</feature>
<organism evidence="2 3">
    <name type="scientific">Caenorhabditis angaria</name>
    <dbReference type="NCBI Taxonomy" id="860376"/>
    <lineage>
        <taxon>Eukaryota</taxon>
        <taxon>Metazoa</taxon>
        <taxon>Ecdysozoa</taxon>
        <taxon>Nematoda</taxon>
        <taxon>Chromadorea</taxon>
        <taxon>Rhabditida</taxon>
        <taxon>Rhabditina</taxon>
        <taxon>Rhabditomorpha</taxon>
        <taxon>Rhabditoidea</taxon>
        <taxon>Rhabditidae</taxon>
        <taxon>Peloderinae</taxon>
        <taxon>Caenorhabditis</taxon>
    </lineage>
</organism>
<keyword evidence="3" id="KW-1185">Reference proteome</keyword>
<reference evidence="2" key="1">
    <citation type="submission" date="2022-11" db="EMBL/GenBank/DDBJ databases">
        <authorList>
            <person name="Kikuchi T."/>
        </authorList>
    </citation>
    <scope>NUCLEOTIDE SEQUENCE</scope>
    <source>
        <strain evidence="2">PS1010</strain>
    </source>
</reference>